<dbReference type="AlphaFoldDB" id="A0A7R9ZHG1"/>
<accession>A0A7R9ZHG1</accession>
<dbReference type="EMBL" id="HBED01047615">
    <property type="protein sequence ID" value="CAD8325504.1"/>
    <property type="molecule type" value="Transcribed_RNA"/>
</dbReference>
<reference evidence="1" key="1">
    <citation type="submission" date="2021-01" db="EMBL/GenBank/DDBJ databases">
        <authorList>
            <person name="Corre E."/>
            <person name="Pelletier E."/>
            <person name="Niang G."/>
            <person name="Scheremetjew M."/>
            <person name="Finn R."/>
            <person name="Kale V."/>
            <person name="Holt S."/>
            <person name="Cochrane G."/>
            <person name="Meng A."/>
            <person name="Brown T."/>
            <person name="Cohen L."/>
        </authorList>
    </citation>
    <scope>NUCLEOTIDE SEQUENCE</scope>
    <source>
        <strain evidence="1">CCMP147</strain>
    </source>
</reference>
<evidence type="ECO:0000313" key="1">
    <source>
        <dbReference type="EMBL" id="CAD8325504.1"/>
    </source>
</evidence>
<sequence length="621" mass="66810">MYDLPFNFEEYIEHRELIVRGFERLVTKHAAKRRSRGSAAVAKGAVNTTGGGAAVAGVGASLVAADAAATAAAASCAATAASATTTAVAAAATASAAAIAAPVVLGVGTAMGIGIMVGKYFVDMADKAQLSQLILCLQELQKMDVIINEKITDIQKSASMGNEKSGGLITLAMTPWEVGQAANTAMAIKGEVQEGVSALKAVGDGNVTASDLDMVYKAVGEGIPGLVEQGTAAAVGVAGGFGIFGIGCGIWDMTSGIKNIRNESDFEKKFVKYVEALQAQCQLIRQHETSFRSNRGKRGRLTYINGGGGCARQMLVSYRTVENEKMAIESNSVVSLPEGAHDVKVRFCVTGGSMAWQVDRHDPKQPWTEPCKAEIIKIPKADGVDVVFELHGTSQHSYVHKAWDFSKSASCSSPRENWEWCGDEKDRESLLLCAKDCWTQNVRELSPSDHQATHTSLLRHKSSFSSKGTNLGRLTYINGGGGCARQMVVSYDSVQNEGVEVISVEVISDSTHIVILPEGAHDVRVRFRVIGGSMVRKIDRHDPKQPWTRPSEIEEICIPNVDGVDVVFELRGTSLHSYVHKAWNFGSIGSARHEWEWCGDEHDEEYLFSCAKNFWTESVAS</sequence>
<protein>
    <submittedName>
        <fullName evidence="1">Uncharacterized protein</fullName>
    </submittedName>
</protein>
<name>A0A7R9ZHG1_9STRA</name>
<organism evidence="1">
    <name type="scientific">Pseudictyota dubia</name>
    <dbReference type="NCBI Taxonomy" id="2749911"/>
    <lineage>
        <taxon>Eukaryota</taxon>
        <taxon>Sar</taxon>
        <taxon>Stramenopiles</taxon>
        <taxon>Ochrophyta</taxon>
        <taxon>Bacillariophyta</taxon>
        <taxon>Mediophyceae</taxon>
        <taxon>Biddulphiophycidae</taxon>
        <taxon>Eupodiscales</taxon>
        <taxon>Odontellaceae</taxon>
        <taxon>Pseudictyota</taxon>
    </lineage>
</organism>
<gene>
    <name evidence="1" type="ORF">TDUB1175_LOCUS23924</name>
</gene>
<proteinExistence type="predicted"/>